<protein>
    <submittedName>
        <fullName evidence="1">Uncharacterized protein</fullName>
    </submittedName>
</protein>
<dbReference type="AlphaFoldDB" id="A0A0B2K165"/>
<dbReference type="Proteomes" id="UP000030993">
    <property type="component" value="Unassembled WGS sequence"/>
</dbReference>
<feature type="non-terminal residue" evidence="1">
    <location>
        <position position="60"/>
    </location>
</feature>
<dbReference type="EMBL" id="JSCE01000161">
    <property type="protein sequence ID" value="KHM51907.1"/>
    <property type="molecule type" value="Genomic_DNA"/>
</dbReference>
<evidence type="ECO:0000313" key="1">
    <source>
        <dbReference type="EMBL" id="KHM51907.1"/>
    </source>
</evidence>
<comment type="caution">
    <text evidence="1">The sequence shown here is derived from an EMBL/GenBank/DDBJ whole genome shotgun (WGS) entry which is preliminary data.</text>
</comment>
<keyword evidence="2" id="KW-1185">Reference proteome</keyword>
<reference evidence="1 2" key="1">
    <citation type="journal article" date="2013" name="PLoS ONE">
        <title>Identification and characterization of three novel lipases belonging to families II and V from Anaerovibrio lipolyticus 5ST.</title>
        <authorList>
            <person name="Prive F."/>
            <person name="Kaderbhai N.N."/>
            <person name="Girdwood S."/>
            <person name="Worgan H.J."/>
            <person name="Pinloche E."/>
            <person name="Scollan N.D."/>
            <person name="Huws S.A."/>
            <person name="Newbold C.J."/>
        </authorList>
    </citation>
    <scope>NUCLEOTIDE SEQUENCE [LARGE SCALE GENOMIC DNA]</scope>
    <source>
        <strain evidence="1 2">5S</strain>
    </source>
</reference>
<proteinExistence type="predicted"/>
<evidence type="ECO:0000313" key="2">
    <source>
        <dbReference type="Proteomes" id="UP000030993"/>
    </source>
</evidence>
<accession>A0A0B2K165</accession>
<gene>
    <name evidence="1" type="ORF">NZ47_07910</name>
</gene>
<name>A0A0B2K165_9FIRM</name>
<sequence length="60" mass="7392">MASYHLRIKPSKRKDKTKIDPKEHLDYIARKGKYKKLEQEEIRQLDENYIYADEWNKEIP</sequence>
<organism evidence="1 2">
    <name type="scientific">Anaerovibrio lipolyticus</name>
    <dbReference type="NCBI Taxonomy" id="82374"/>
    <lineage>
        <taxon>Bacteria</taxon>
        <taxon>Bacillati</taxon>
        <taxon>Bacillota</taxon>
        <taxon>Negativicutes</taxon>
        <taxon>Selenomonadales</taxon>
        <taxon>Selenomonadaceae</taxon>
        <taxon>Anaerovibrio</taxon>
    </lineage>
</organism>